<dbReference type="OrthoDB" id="2934570at2"/>
<dbReference type="InterPro" id="IPR038766">
    <property type="entry name" value="Membrane_comp_ABC_pdt"/>
</dbReference>
<feature type="domain" description="ABC3 transporter permease C-terminal" evidence="7">
    <location>
        <begin position="246"/>
        <end position="367"/>
    </location>
</feature>
<gene>
    <name evidence="8" type="ORF">R28058_06421</name>
</gene>
<keyword evidence="4 6" id="KW-1133">Transmembrane helix</keyword>
<feature type="domain" description="ABC3 transporter permease C-terminal" evidence="7">
    <location>
        <begin position="618"/>
        <end position="732"/>
    </location>
</feature>
<keyword evidence="2" id="KW-1003">Cell membrane</keyword>
<dbReference type="PANTHER" id="PTHR30287:SF1">
    <property type="entry name" value="INNER MEMBRANE PROTEIN"/>
    <property type="match status" value="1"/>
</dbReference>
<keyword evidence="3 6" id="KW-0812">Transmembrane</keyword>
<dbReference type="RefSeq" id="WP_055341456.1">
    <property type="nucleotide sequence ID" value="NZ_CEKZ01000003.1"/>
</dbReference>
<dbReference type="Pfam" id="PF02687">
    <property type="entry name" value="FtsX"/>
    <property type="match status" value="2"/>
</dbReference>
<reference evidence="8 9" key="1">
    <citation type="submission" date="2015-01" db="EMBL/GenBank/DDBJ databases">
        <authorList>
            <person name="Aslett A.Martin."/>
            <person name="De Silva Nishadi"/>
        </authorList>
    </citation>
    <scope>NUCLEOTIDE SEQUENCE [LARGE SCALE GENOMIC DNA]</scope>
    <source>
        <strain evidence="8 9">R28058</strain>
    </source>
</reference>
<protein>
    <submittedName>
        <fullName evidence="8">Permease</fullName>
    </submittedName>
</protein>
<comment type="subcellular location">
    <subcellularLocation>
        <location evidence="1">Cell membrane</location>
        <topology evidence="1">Multi-pass membrane protein</topology>
    </subcellularLocation>
</comment>
<evidence type="ECO:0000256" key="1">
    <source>
        <dbReference type="ARBA" id="ARBA00004651"/>
    </source>
</evidence>
<dbReference type="Proteomes" id="UP000049127">
    <property type="component" value="Unassembled WGS sequence"/>
</dbReference>
<keyword evidence="5 6" id="KW-0472">Membrane</keyword>
<evidence type="ECO:0000256" key="2">
    <source>
        <dbReference type="ARBA" id="ARBA00022475"/>
    </source>
</evidence>
<feature type="transmembrane region" description="Helical" evidence="6">
    <location>
        <begin position="615"/>
        <end position="635"/>
    </location>
</feature>
<evidence type="ECO:0000256" key="6">
    <source>
        <dbReference type="SAM" id="Phobius"/>
    </source>
</evidence>
<evidence type="ECO:0000313" key="9">
    <source>
        <dbReference type="Proteomes" id="UP000049127"/>
    </source>
</evidence>
<evidence type="ECO:0000256" key="3">
    <source>
        <dbReference type="ARBA" id="ARBA00022692"/>
    </source>
</evidence>
<organism evidence="8 9">
    <name type="scientific">Paraclostridium sordellii</name>
    <name type="common">Clostridium sordellii</name>
    <dbReference type="NCBI Taxonomy" id="1505"/>
    <lineage>
        <taxon>Bacteria</taxon>
        <taxon>Bacillati</taxon>
        <taxon>Bacillota</taxon>
        <taxon>Clostridia</taxon>
        <taxon>Peptostreptococcales</taxon>
        <taxon>Peptostreptococcaceae</taxon>
        <taxon>Paraclostridium</taxon>
    </lineage>
</organism>
<dbReference type="AlphaFoldDB" id="A0A0C7R426"/>
<evidence type="ECO:0000259" key="7">
    <source>
        <dbReference type="Pfam" id="PF02687"/>
    </source>
</evidence>
<feature type="transmembrane region" description="Helical" evidence="6">
    <location>
        <begin position="244"/>
        <end position="264"/>
    </location>
</feature>
<evidence type="ECO:0000313" key="8">
    <source>
        <dbReference type="EMBL" id="CEQ02909.1"/>
    </source>
</evidence>
<dbReference type="EMBL" id="CEKZ01000003">
    <property type="protein sequence ID" value="CEQ02909.1"/>
    <property type="molecule type" value="Genomic_DNA"/>
</dbReference>
<accession>A0A0C7R426</accession>
<dbReference type="GO" id="GO:0005886">
    <property type="term" value="C:plasma membrane"/>
    <property type="evidence" value="ECO:0007669"/>
    <property type="project" value="UniProtKB-SubCell"/>
</dbReference>
<evidence type="ECO:0000256" key="4">
    <source>
        <dbReference type="ARBA" id="ARBA00022989"/>
    </source>
</evidence>
<dbReference type="InterPro" id="IPR003838">
    <property type="entry name" value="ABC3_permease_C"/>
</dbReference>
<sequence>MKLNKSILRVMKENMGKYLGMLYMLMLSVLLFVLLNLIAQNLRYNKDEYVTKNVQEDLEFYTLNKIDDISKIEDKFNLKMDETLVKDYKYNGKTLRLFTPNDKVNITAVLEGSMPKVGEIALDPQFAKANKLSIGDNYKIGDSSYKISGFIGIPNYAYILEKEGDIINNPKKFGIGILNEEDIKDATYLYSVKYKDKNKNVYDMSKPLKSYLSENGVNIIDWVYAKNNLKISVLDIEVMAISTYSIILPTVILLITVVLISIVLGRMIKNDMAGIGTLYALGYRKKEIMRHYLNYPIILSLTGGVVGGIIGLIVQKYIFDLFLTFFPIPVEKLSYSPMYFILGIVLCVLFTVVGSYISINKILKASPVSLMKNEFKTKKVNIIERKINLKGFKFKTKFAIREQLRSIPRLAFLVIGVSIATVFLMYGFIAKCSMDYAINQDNNDVFSYNYEYILKQPTTDKPPKGSEEISGIRFAIDSTLKDKFELMGVSESSDMVSLKNKDGSKISIDDDKFIITSKMAKEYKLDVGDKLSFINIMDDKRYSITITDIAKSSAGDYVFTSLDNFNKMMGLKKGEHSAIISKSPIKIDKDLLYMTNTPSNMKDMLADYMDLMETFIYAIAVVAFIIGIIIVYIIASISIDENKNHIALMKVFGYKKKEINSMMLNGSRIYVVIGYIIGVPIGYFIIDLIFKIFAELDIALEAKITLPYILIGFVIIALTFEISKAICSRKIEKIALSEALKTQKE</sequence>
<feature type="transmembrane region" description="Helical" evidence="6">
    <location>
        <begin position="338"/>
        <end position="359"/>
    </location>
</feature>
<feature type="transmembrane region" description="Helical" evidence="6">
    <location>
        <begin position="705"/>
        <end position="723"/>
    </location>
</feature>
<dbReference type="PANTHER" id="PTHR30287">
    <property type="entry name" value="MEMBRANE COMPONENT OF PREDICTED ABC SUPERFAMILY METABOLITE UPTAKE TRANSPORTER"/>
    <property type="match status" value="1"/>
</dbReference>
<name>A0A0C7R426_PARSO</name>
<feature type="transmembrane region" description="Helical" evidence="6">
    <location>
        <begin position="410"/>
        <end position="429"/>
    </location>
</feature>
<proteinExistence type="predicted"/>
<evidence type="ECO:0000256" key="5">
    <source>
        <dbReference type="ARBA" id="ARBA00023136"/>
    </source>
</evidence>
<feature type="transmembrane region" description="Helical" evidence="6">
    <location>
        <begin position="669"/>
        <end position="693"/>
    </location>
</feature>
<feature type="transmembrane region" description="Helical" evidence="6">
    <location>
        <begin position="292"/>
        <end position="318"/>
    </location>
</feature>